<evidence type="ECO:0000256" key="2">
    <source>
        <dbReference type="PROSITE-ProRule" id="PRU00285"/>
    </source>
</evidence>
<evidence type="ECO:0000256" key="1">
    <source>
        <dbReference type="ARBA" id="ARBA00023016"/>
    </source>
</evidence>
<name>A0AAV9BNM6_ACOGR</name>
<feature type="domain" description="SHSP" evidence="4">
    <location>
        <begin position="23"/>
        <end position="144"/>
    </location>
</feature>
<evidence type="ECO:0000259" key="4">
    <source>
        <dbReference type="PROSITE" id="PS01031"/>
    </source>
</evidence>
<gene>
    <name evidence="5" type="ORF">QJS04_geneDACA018815</name>
</gene>
<reference evidence="5" key="1">
    <citation type="journal article" date="2023" name="Nat. Commun.">
        <title>Diploid and tetraploid genomes of Acorus and the evolution of monocots.</title>
        <authorList>
            <person name="Ma L."/>
            <person name="Liu K.W."/>
            <person name="Li Z."/>
            <person name="Hsiao Y.Y."/>
            <person name="Qi Y."/>
            <person name="Fu T."/>
            <person name="Tang G.D."/>
            <person name="Zhang D."/>
            <person name="Sun W.H."/>
            <person name="Liu D.K."/>
            <person name="Li Y."/>
            <person name="Chen G.Z."/>
            <person name="Liu X.D."/>
            <person name="Liao X.Y."/>
            <person name="Jiang Y.T."/>
            <person name="Yu X."/>
            <person name="Hao Y."/>
            <person name="Huang J."/>
            <person name="Zhao X.W."/>
            <person name="Ke S."/>
            <person name="Chen Y.Y."/>
            <person name="Wu W.L."/>
            <person name="Hsu J.L."/>
            <person name="Lin Y.F."/>
            <person name="Huang M.D."/>
            <person name="Li C.Y."/>
            <person name="Huang L."/>
            <person name="Wang Z.W."/>
            <person name="Zhao X."/>
            <person name="Zhong W.Y."/>
            <person name="Peng D.H."/>
            <person name="Ahmad S."/>
            <person name="Lan S."/>
            <person name="Zhang J.S."/>
            <person name="Tsai W.C."/>
            <person name="Van de Peer Y."/>
            <person name="Liu Z.J."/>
        </authorList>
    </citation>
    <scope>NUCLEOTIDE SEQUENCE</scope>
    <source>
        <strain evidence="5">SCP</strain>
    </source>
</reference>
<dbReference type="SUPFAM" id="SSF49764">
    <property type="entry name" value="HSP20-like chaperones"/>
    <property type="match status" value="1"/>
</dbReference>
<reference evidence="5" key="2">
    <citation type="submission" date="2023-06" db="EMBL/GenBank/DDBJ databases">
        <authorList>
            <person name="Ma L."/>
            <person name="Liu K.-W."/>
            <person name="Li Z."/>
            <person name="Hsiao Y.-Y."/>
            <person name="Qi Y."/>
            <person name="Fu T."/>
            <person name="Tang G."/>
            <person name="Zhang D."/>
            <person name="Sun W.-H."/>
            <person name="Liu D.-K."/>
            <person name="Li Y."/>
            <person name="Chen G.-Z."/>
            <person name="Liu X.-D."/>
            <person name="Liao X.-Y."/>
            <person name="Jiang Y.-T."/>
            <person name="Yu X."/>
            <person name="Hao Y."/>
            <person name="Huang J."/>
            <person name="Zhao X.-W."/>
            <person name="Ke S."/>
            <person name="Chen Y.-Y."/>
            <person name="Wu W.-L."/>
            <person name="Hsu J.-L."/>
            <person name="Lin Y.-F."/>
            <person name="Huang M.-D."/>
            <person name="Li C.-Y."/>
            <person name="Huang L."/>
            <person name="Wang Z.-W."/>
            <person name="Zhao X."/>
            <person name="Zhong W.-Y."/>
            <person name="Peng D.-H."/>
            <person name="Ahmad S."/>
            <person name="Lan S."/>
            <person name="Zhang J.-S."/>
            <person name="Tsai W.-C."/>
            <person name="Van De Peer Y."/>
            <person name="Liu Z.-J."/>
        </authorList>
    </citation>
    <scope>NUCLEOTIDE SEQUENCE</scope>
    <source>
        <strain evidence="5">SCP</strain>
        <tissue evidence="5">Leaves</tissue>
    </source>
</reference>
<proteinExistence type="inferred from homology"/>
<dbReference type="AlphaFoldDB" id="A0AAV9BNM6"/>
<protein>
    <submittedName>
        <fullName evidence="5">16.0 kDa heat shock protein, peroxisomal</fullName>
    </submittedName>
</protein>
<keyword evidence="1 5" id="KW-0346">Stress response</keyword>
<dbReference type="Pfam" id="PF00011">
    <property type="entry name" value="HSP20"/>
    <property type="match status" value="1"/>
</dbReference>
<comment type="caution">
    <text evidence="5">The sequence shown here is derived from an EMBL/GenBank/DDBJ whole genome shotgun (WGS) entry which is preliminary data.</text>
</comment>
<keyword evidence="6" id="KW-1185">Reference proteome</keyword>
<evidence type="ECO:0000313" key="6">
    <source>
        <dbReference type="Proteomes" id="UP001179952"/>
    </source>
</evidence>
<evidence type="ECO:0000256" key="3">
    <source>
        <dbReference type="RuleBase" id="RU003616"/>
    </source>
</evidence>
<evidence type="ECO:0000313" key="5">
    <source>
        <dbReference type="EMBL" id="KAK1277732.1"/>
    </source>
</evidence>
<comment type="similarity">
    <text evidence="2 3">Belongs to the small heat shock protein (HSP20) family.</text>
</comment>
<dbReference type="InterPro" id="IPR002068">
    <property type="entry name" value="A-crystallin/Hsp20_dom"/>
</dbReference>
<organism evidence="5 6">
    <name type="scientific">Acorus gramineus</name>
    <name type="common">Dwarf sweet flag</name>
    <dbReference type="NCBI Taxonomy" id="55184"/>
    <lineage>
        <taxon>Eukaryota</taxon>
        <taxon>Viridiplantae</taxon>
        <taxon>Streptophyta</taxon>
        <taxon>Embryophyta</taxon>
        <taxon>Tracheophyta</taxon>
        <taxon>Spermatophyta</taxon>
        <taxon>Magnoliopsida</taxon>
        <taxon>Liliopsida</taxon>
        <taxon>Acoraceae</taxon>
        <taxon>Acorus</taxon>
    </lineage>
</organism>
<sequence>MAEPFFPDPFRRFFRNPPIIVHEWSGSKTADTDWVETPSAHIFKFNVPGFGKDEIKVQLNEGNVLNIKGEATTTAKDEDLLNNKDVIWHLSERPRGDFSRQFGLPDHVKADQIKASVDNGVLTVVVPKDAPPKLRSRTISVSSKL</sequence>
<dbReference type="InterPro" id="IPR031107">
    <property type="entry name" value="Small_HSP"/>
</dbReference>
<dbReference type="Gene3D" id="2.60.40.790">
    <property type="match status" value="1"/>
</dbReference>
<dbReference type="PROSITE" id="PS01031">
    <property type="entry name" value="SHSP"/>
    <property type="match status" value="1"/>
</dbReference>
<dbReference type="InterPro" id="IPR008978">
    <property type="entry name" value="HSP20-like_chaperone"/>
</dbReference>
<dbReference type="EMBL" id="JAUJYN010000002">
    <property type="protein sequence ID" value="KAK1277732.1"/>
    <property type="molecule type" value="Genomic_DNA"/>
</dbReference>
<accession>A0AAV9BNM6</accession>
<dbReference type="PANTHER" id="PTHR11527">
    <property type="entry name" value="HEAT-SHOCK PROTEIN 20 FAMILY MEMBER"/>
    <property type="match status" value="1"/>
</dbReference>
<dbReference type="Proteomes" id="UP001179952">
    <property type="component" value="Unassembled WGS sequence"/>
</dbReference>